<dbReference type="GO" id="GO:0051536">
    <property type="term" value="F:iron-sulfur cluster binding"/>
    <property type="evidence" value="ECO:0007669"/>
    <property type="project" value="UniProtKB-KW"/>
</dbReference>
<reference evidence="6" key="1">
    <citation type="submission" date="2018-05" db="EMBL/GenBank/DDBJ databases">
        <authorList>
            <person name="Lanie J.A."/>
            <person name="Ng W.-L."/>
            <person name="Kazmierczak K.M."/>
            <person name="Andrzejewski T.M."/>
            <person name="Davidsen T.M."/>
            <person name="Wayne K.J."/>
            <person name="Tettelin H."/>
            <person name="Glass J.I."/>
            <person name="Rusch D."/>
            <person name="Podicherti R."/>
            <person name="Tsui H.-C.T."/>
            <person name="Winkler M.E."/>
        </authorList>
    </citation>
    <scope>NUCLEOTIDE SEQUENCE</scope>
</reference>
<dbReference type="PANTHER" id="PTHR11228:SF7">
    <property type="entry name" value="PQQA PEPTIDE CYCLASE"/>
    <property type="match status" value="1"/>
</dbReference>
<evidence type="ECO:0000256" key="3">
    <source>
        <dbReference type="ARBA" id="ARBA00023004"/>
    </source>
</evidence>
<dbReference type="SFLD" id="SFLDS00029">
    <property type="entry name" value="Radical_SAM"/>
    <property type="match status" value="1"/>
</dbReference>
<dbReference type="InterPro" id="IPR013785">
    <property type="entry name" value="Aldolase_TIM"/>
</dbReference>
<dbReference type="Pfam" id="PF04055">
    <property type="entry name" value="Radical_SAM"/>
    <property type="match status" value="1"/>
</dbReference>
<keyword evidence="4" id="KW-0411">Iron-sulfur</keyword>
<sequence>MILDSHKLPFHYDRVEAWENGEKIAPVTVDMALTRACGAMCSFCYAIMQEPQERRGIKVQDALNLLDDFAEIGVKGVSLISDGESTLSKAYVPFIQHAATLGIDIGNATNGWEWKPDKIEQVLPYMTWVRFTVAAGRPESYSKIMFKGPEDTQVFDRAMSHIKYAVDLKKKNNLECTLGIQMVLTPEFKDEIIPFAQLAVDLGVDYGVIKHCSDDEYGTLGIDYEKYENMYDLLEEAENMSTDDTKIIVKWDKIRDKGVSSYNRFYGPQFLLQISGSGLVAPSGMFFNARYSKFHMGNFTEERFIDIYKSDRYQRTMDYLGSPHFDAQTMMGTLPIQHYVSVALDNHIKGIRRIEKPTDSEPLHVNFL</sequence>
<organism evidence="6">
    <name type="scientific">marine metagenome</name>
    <dbReference type="NCBI Taxonomy" id="408172"/>
    <lineage>
        <taxon>unclassified sequences</taxon>
        <taxon>metagenomes</taxon>
        <taxon>ecological metagenomes</taxon>
    </lineage>
</organism>
<protein>
    <recommendedName>
        <fullName evidence="5">Radical SAM core domain-containing protein</fullName>
    </recommendedName>
</protein>
<evidence type="ECO:0000256" key="2">
    <source>
        <dbReference type="ARBA" id="ARBA00022723"/>
    </source>
</evidence>
<accession>A0A381SZY9</accession>
<dbReference type="AlphaFoldDB" id="A0A381SZY9"/>
<evidence type="ECO:0000313" key="6">
    <source>
        <dbReference type="EMBL" id="SVA06943.1"/>
    </source>
</evidence>
<dbReference type="InterPro" id="IPR007197">
    <property type="entry name" value="rSAM"/>
</dbReference>
<dbReference type="SUPFAM" id="SSF102114">
    <property type="entry name" value="Radical SAM enzymes"/>
    <property type="match status" value="1"/>
</dbReference>
<name>A0A381SZY9_9ZZZZ</name>
<dbReference type="InterPro" id="IPR050377">
    <property type="entry name" value="Radical_SAM_PqqE_MftC-like"/>
</dbReference>
<keyword evidence="1" id="KW-0949">S-adenosyl-L-methionine</keyword>
<dbReference type="SFLD" id="SFLDG01067">
    <property type="entry name" value="SPASM/twitch_domain_containing"/>
    <property type="match status" value="1"/>
</dbReference>
<dbReference type="PANTHER" id="PTHR11228">
    <property type="entry name" value="RADICAL SAM DOMAIN PROTEIN"/>
    <property type="match status" value="1"/>
</dbReference>
<dbReference type="GO" id="GO:0003824">
    <property type="term" value="F:catalytic activity"/>
    <property type="evidence" value="ECO:0007669"/>
    <property type="project" value="InterPro"/>
</dbReference>
<dbReference type="Gene3D" id="3.20.20.70">
    <property type="entry name" value="Aldolase class I"/>
    <property type="match status" value="1"/>
</dbReference>
<keyword evidence="3" id="KW-0408">Iron</keyword>
<proteinExistence type="predicted"/>
<feature type="domain" description="Radical SAM core" evidence="5">
    <location>
        <begin position="33"/>
        <end position="196"/>
    </location>
</feature>
<dbReference type="CDD" id="cd01335">
    <property type="entry name" value="Radical_SAM"/>
    <property type="match status" value="1"/>
</dbReference>
<evidence type="ECO:0000259" key="5">
    <source>
        <dbReference type="Pfam" id="PF04055"/>
    </source>
</evidence>
<dbReference type="InterPro" id="IPR058240">
    <property type="entry name" value="rSAM_sf"/>
</dbReference>
<evidence type="ECO:0000256" key="4">
    <source>
        <dbReference type="ARBA" id="ARBA00023014"/>
    </source>
</evidence>
<dbReference type="GO" id="GO:0046872">
    <property type="term" value="F:metal ion binding"/>
    <property type="evidence" value="ECO:0007669"/>
    <property type="project" value="UniProtKB-KW"/>
</dbReference>
<gene>
    <name evidence="6" type="ORF">METZ01_LOCUS59797</name>
</gene>
<dbReference type="EMBL" id="UINC01003509">
    <property type="protein sequence ID" value="SVA06943.1"/>
    <property type="molecule type" value="Genomic_DNA"/>
</dbReference>
<evidence type="ECO:0000256" key="1">
    <source>
        <dbReference type="ARBA" id="ARBA00022691"/>
    </source>
</evidence>
<keyword evidence="2" id="KW-0479">Metal-binding</keyword>